<keyword evidence="3 5" id="KW-0456">Lyase</keyword>
<keyword evidence="4 5" id="KW-0704">Schiff base</keyword>
<feature type="active site" description="Proton donor/acceptor" evidence="5">
    <location>
        <position position="159"/>
    </location>
</feature>
<dbReference type="GO" id="GO:0009423">
    <property type="term" value="P:chorismate biosynthetic process"/>
    <property type="evidence" value="ECO:0007669"/>
    <property type="project" value="UniProtKB-UniRule"/>
</dbReference>
<dbReference type="GO" id="GO:0046279">
    <property type="term" value="P:3,4-dihydroxybenzoate biosynthetic process"/>
    <property type="evidence" value="ECO:0007669"/>
    <property type="project" value="TreeGrafter"/>
</dbReference>
<dbReference type="eggNOG" id="COG0710">
    <property type="taxonomic scope" value="Bacteria"/>
</dbReference>
<dbReference type="GO" id="GO:0003855">
    <property type="term" value="F:3-dehydroquinate dehydratase activity"/>
    <property type="evidence" value="ECO:0007669"/>
    <property type="project" value="UniProtKB-UniRule"/>
</dbReference>
<evidence type="ECO:0000256" key="5">
    <source>
        <dbReference type="HAMAP-Rule" id="MF_00214"/>
    </source>
</evidence>
<evidence type="ECO:0000313" key="6">
    <source>
        <dbReference type="EMBL" id="EDP19091.1"/>
    </source>
</evidence>
<comment type="function">
    <text evidence="5">Involved in the third step of the chorismate pathway, which leads to the biosynthesis of aromatic amino acids. Catalyzes the cis-dehydration of 3-dehydroquinate (DHQ) and introduces the first double bond of the aromatic ring to yield 3-dehydroshikimate.</text>
</comment>
<dbReference type="CDD" id="cd00502">
    <property type="entry name" value="DHQase_I"/>
    <property type="match status" value="1"/>
</dbReference>
<evidence type="ECO:0000256" key="3">
    <source>
        <dbReference type="ARBA" id="ARBA00023239"/>
    </source>
</evidence>
<reference evidence="6 7" key="2">
    <citation type="submission" date="2007-09" db="EMBL/GenBank/DDBJ databases">
        <title>Draft genome sequence of Clostridium bolteae (ATCC BAA-613).</title>
        <authorList>
            <person name="Sudarsanam P."/>
            <person name="Ley R."/>
            <person name="Guruge J."/>
            <person name="Turnbaugh P.J."/>
            <person name="Mahowald M."/>
            <person name="Liep D."/>
            <person name="Gordon J."/>
        </authorList>
    </citation>
    <scope>NUCLEOTIDE SEQUENCE [LARGE SCALE GENOMIC DNA]</scope>
    <source>
        <strain evidence="7">ATCC BAA-613 / DSM 15670 / CCUG 46953 / JCM 12243 / WAL 16351</strain>
    </source>
</reference>
<keyword evidence="5" id="KW-0028">Amino-acid biosynthesis</keyword>
<name>A8RHW9_ENTBW</name>
<evidence type="ECO:0000256" key="2">
    <source>
        <dbReference type="ARBA" id="ARBA00023141"/>
    </source>
</evidence>
<dbReference type="PROSITE" id="PS01028">
    <property type="entry name" value="DEHYDROQUINASE_I"/>
    <property type="match status" value="1"/>
</dbReference>
<evidence type="ECO:0000313" key="7">
    <source>
        <dbReference type="Proteomes" id="UP000005396"/>
    </source>
</evidence>
<feature type="binding site" evidence="5">
    <location>
        <position position="251"/>
    </location>
    <ligand>
        <name>3-dehydroquinate</name>
        <dbReference type="ChEBI" id="CHEBI:32364"/>
    </ligand>
</feature>
<comment type="catalytic activity">
    <reaction evidence="1 5">
        <text>3-dehydroquinate = 3-dehydroshikimate + H2O</text>
        <dbReference type="Rhea" id="RHEA:21096"/>
        <dbReference type="ChEBI" id="CHEBI:15377"/>
        <dbReference type="ChEBI" id="CHEBI:16630"/>
        <dbReference type="ChEBI" id="CHEBI:32364"/>
        <dbReference type="EC" id="4.2.1.10"/>
    </reaction>
</comment>
<feature type="binding site" evidence="5">
    <location>
        <begin position="62"/>
        <end position="64"/>
    </location>
    <ligand>
        <name>3-dehydroquinate</name>
        <dbReference type="ChEBI" id="CHEBI:32364"/>
    </ligand>
</feature>
<dbReference type="InterPro" id="IPR001381">
    <property type="entry name" value="DHquinase_I"/>
</dbReference>
<comment type="similarity">
    <text evidence="5">Belongs to the type-I 3-dehydroquinase family.</text>
</comment>
<dbReference type="EMBL" id="ABCC02000009">
    <property type="protein sequence ID" value="EDP19091.1"/>
    <property type="molecule type" value="Genomic_DNA"/>
</dbReference>
<dbReference type="InterPro" id="IPR013785">
    <property type="entry name" value="Aldolase_TIM"/>
</dbReference>
<comment type="caution">
    <text evidence="6">The sequence shown here is derived from an EMBL/GenBank/DDBJ whole genome shotgun (WGS) entry which is preliminary data.</text>
</comment>
<comment type="subunit">
    <text evidence="5">Homodimer.</text>
</comment>
<feature type="active site" description="Schiff-base intermediate with substrate" evidence="5">
    <location>
        <position position="186"/>
    </location>
</feature>
<organism evidence="6 7">
    <name type="scientific">Enterocloster bolteae (strain ATCC BAA-613 / DSM 15670 / CCUG 46953 / JCM 12243 / WAL 16351)</name>
    <name type="common">Clostridium bolteae</name>
    <dbReference type="NCBI Taxonomy" id="411902"/>
    <lineage>
        <taxon>Bacteria</taxon>
        <taxon>Bacillati</taxon>
        <taxon>Bacillota</taxon>
        <taxon>Clostridia</taxon>
        <taxon>Lachnospirales</taxon>
        <taxon>Lachnospiraceae</taxon>
        <taxon>Enterocloster</taxon>
    </lineage>
</organism>
<dbReference type="GO" id="GO:0009073">
    <property type="term" value="P:aromatic amino acid family biosynthetic process"/>
    <property type="evidence" value="ECO:0007669"/>
    <property type="project" value="UniProtKB-KW"/>
</dbReference>
<dbReference type="PaxDb" id="411902-CLOBOL_00527"/>
<keyword evidence="2 5" id="KW-0057">Aromatic amino acid biosynthesis</keyword>
<dbReference type="InterPro" id="IPR050146">
    <property type="entry name" value="Type-I_3-dehydroquinase"/>
</dbReference>
<dbReference type="NCBIfam" id="TIGR01093">
    <property type="entry name" value="aroD"/>
    <property type="match status" value="1"/>
</dbReference>
<proteinExistence type="inferred from homology"/>
<dbReference type="PANTHER" id="PTHR43699">
    <property type="entry name" value="3-DEHYDROQUINATE DEHYDRATASE"/>
    <property type="match status" value="1"/>
</dbReference>
<dbReference type="PANTHER" id="PTHR43699:SF1">
    <property type="entry name" value="3-DEHYDROQUINATE DEHYDRATASE"/>
    <property type="match status" value="1"/>
</dbReference>
<sequence>MNPDKSKKITGKVLLIMKNVIIKQTILGRGMPKICAPLVEKDYESLIHQAASFTEQPVDIAEWRADWFDSILEPDTLDQVLPGLESALKDIPLLFTFRTQREGGHLSAPLPAYRSLAEHAICSGHVHLVDLELFSGDDMIRETIDLAHRHQVSVILSNHDFAATPKEEEILRRLHHMEDLGADIAKIAVMPQSAGDVLTLLSATHKASQSLSCPLITMSMKGTGLISRLSGEVFGSCLTFGSVKEASAPGQIEVGKLKEFLTAIHQNL</sequence>
<reference evidence="6 7" key="1">
    <citation type="submission" date="2007-08" db="EMBL/GenBank/DDBJ databases">
        <authorList>
            <person name="Fulton L."/>
            <person name="Clifton S."/>
            <person name="Fulton B."/>
            <person name="Xu J."/>
            <person name="Minx P."/>
            <person name="Pepin K.H."/>
            <person name="Johnson M."/>
            <person name="Thiruvilangam P."/>
            <person name="Bhonagiri V."/>
            <person name="Nash W.E."/>
            <person name="Mardis E.R."/>
            <person name="Wilson R.K."/>
        </authorList>
    </citation>
    <scope>NUCLEOTIDE SEQUENCE [LARGE SCALE GENOMIC DNA]</scope>
    <source>
        <strain evidence="7">ATCC BAA-613 / DSM 15670 / CCUG 46953 / JCM 12243 / WAL 16351</strain>
    </source>
</reference>
<comment type="caution">
    <text evidence="5">Lacks conserved residue(s) required for the propagation of feature annotation.</text>
</comment>
<protein>
    <recommendedName>
        <fullName evidence="5">3-dehydroquinate dehydratase</fullName>
        <shortName evidence="5">3-dehydroquinase</shortName>
        <ecNumber evidence="5">4.2.1.10</ecNumber>
    </recommendedName>
    <alternativeName>
        <fullName evidence="5">Type I DHQase</fullName>
    </alternativeName>
    <alternativeName>
        <fullName evidence="5">Type I dehydroquinase</fullName>
        <shortName evidence="5">DHQ1</shortName>
    </alternativeName>
</protein>
<dbReference type="GO" id="GO:0008652">
    <property type="term" value="P:amino acid biosynthetic process"/>
    <property type="evidence" value="ECO:0007669"/>
    <property type="project" value="UniProtKB-KW"/>
</dbReference>
<evidence type="ECO:0000256" key="4">
    <source>
        <dbReference type="ARBA" id="ARBA00023270"/>
    </source>
</evidence>
<dbReference type="HAMAP" id="MF_00214">
    <property type="entry name" value="AroD"/>
    <property type="match status" value="1"/>
</dbReference>
<dbReference type="EC" id="4.2.1.10" evidence="5"/>
<gene>
    <name evidence="5" type="primary">aroD</name>
    <name evidence="6" type="ORF">CLOBOL_00527</name>
</gene>
<dbReference type="InterPro" id="IPR018508">
    <property type="entry name" value="3-dehydroquinate_DH_AS"/>
</dbReference>
<accession>A8RHW9</accession>
<dbReference type="AlphaFoldDB" id="A8RHW9"/>
<dbReference type="Gene3D" id="3.20.20.70">
    <property type="entry name" value="Aldolase class I"/>
    <property type="match status" value="1"/>
</dbReference>
<dbReference type="HOGENOM" id="CLU_064444_0_0_9"/>
<feature type="binding site" evidence="5">
    <location>
        <position position="247"/>
    </location>
    <ligand>
        <name>3-dehydroquinate</name>
        <dbReference type="ChEBI" id="CHEBI:32364"/>
    </ligand>
</feature>
<comment type="pathway">
    <text evidence="5">Metabolic intermediate biosynthesis; chorismate biosynthesis; chorismate from D-erythrose 4-phosphate and phosphoenolpyruvate: step 3/7.</text>
</comment>
<dbReference type="Pfam" id="PF01487">
    <property type="entry name" value="DHquinase_I"/>
    <property type="match status" value="1"/>
</dbReference>
<feature type="binding site" evidence="5">
    <location>
        <position position="98"/>
    </location>
    <ligand>
        <name>3-dehydroquinate</name>
        <dbReference type="ChEBI" id="CHEBI:32364"/>
    </ligand>
</feature>
<dbReference type="FunFam" id="3.20.20.70:FF:000047">
    <property type="entry name" value="3-dehydroquinate dehydratase"/>
    <property type="match status" value="1"/>
</dbReference>
<dbReference type="UniPathway" id="UPA00053">
    <property type="reaction ID" value="UER00086"/>
</dbReference>
<dbReference type="SUPFAM" id="SSF51569">
    <property type="entry name" value="Aldolase"/>
    <property type="match status" value="1"/>
</dbReference>
<evidence type="ECO:0000256" key="1">
    <source>
        <dbReference type="ARBA" id="ARBA00001864"/>
    </source>
</evidence>
<feature type="binding site" evidence="5">
    <location>
        <position position="228"/>
    </location>
    <ligand>
        <name>3-dehydroquinate</name>
        <dbReference type="ChEBI" id="CHEBI:32364"/>
    </ligand>
</feature>
<dbReference type="Proteomes" id="UP000005396">
    <property type="component" value="Unassembled WGS sequence"/>
</dbReference>